<sequence length="966" mass="105289">MDSGLKRLWTRRKTKGREIRHGAEAGSLRKSQSTDLVVLSTYERRGRYTPSGQVGHGLSPITTTSSSVEPVSGDKTQPMLLGMSRPVPSPSIPGTSESGSLMSAVNRAAADAGAKAEQEYHQSTDSSSRGQRQQKVPRYIDIFSLSKANDTNPMPGYNEDVAERNLDLSRVALEGTHRQLPPSSKYAEEVAARNAYPPLRAKKTVNAPFPSSQQHFDESAPSDLSRDLSSKVSDYLSGSAGQPDHSEWSRLQLLSALQDQHSRQSNETSWQPRSPTREWPTLVQASPGPLLAHHVHYAKDFNENLGDRTIAARSTGHPSRLDQIEALRSYQLSAAELMQASRPATSRPATALSMAAGTRRNEHPLRSHSSMSNTSVKRAINLPHRTIMDLTGTDSDIFSEEPSESAYSSAPVVGQEKFETMRPVYGNTLANPPFKSDRGDLRTSSSLPTEEHGRMPEALSQNQSPAPSVSEFTVRSTPTKVPTNSELSSISTSASSAAHTGILIQPKETTGVSGSNKAHTFAHELPVPYPPVEQATSGSRDLPTDSSHIAGTRHNTEPRKQTQQEIHDKAAEVDILRTAEDDTPQDAIDTKSDCPGAGFATQSLTEEVSPPQAHTQTLPGRVPPVDFVEPGKSWGVQSRDFADAFSKPGLTSVPEDTESSGSSRAQHTRTSRYRSASHDPNTGRATLNGADPVKFSLYHSTFNEHEFAQKQADARAALIRLQESLNENFLTHPSLAAQSSKPAASKHSFSYSDGKPVAPSTIFAQVRDSPPIPAKTRFSADMATEVDRFERPVPRSYHSLTTVPDFHESRRNGHAVGVDGRKKSKQSNNVTFDGPGPSIVDQEQDVKTPLPMPPPLHMNGRRLQQLDKKPVPPSPGEVSLSSFPLPVSSPRTTMSSETTRADSTDPVMSTTGQYRAHSQQSSDDSRVLRRPTSQRSQASSTSVFIPYHMIPDRSSSIRDRSVKEEY</sequence>
<feature type="region of interest" description="Disordered" evidence="1">
    <location>
        <begin position="257"/>
        <end position="283"/>
    </location>
</feature>
<keyword evidence="3" id="KW-1185">Reference proteome</keyword>
<evidence type="ECO:0000313" key="3">
    <source>
        <dbReference type="Proteomes" id="UP000053328"/>
    </source>
</evidence>
<feature type="region of interest" description="Disordered" evidence="1">
    <location>
        <begin position="578"/>
        <end position="625"/>
    </location>
</feature>
<feature type="region of interest" description="Disordered" evidence="1">
    <location>
        <begin position="425"/>
        <end position="497"/>
    </location>
</feature>
<feature type="region of interest" description="Disordered" evidence="1">
    <location>
        <begin position="799"/>
        <end position="966"/>
    </location>
</feature>
<feature type="region of interest" description="Disordered" evidence="1">
    <location>
        <begin position="45"/>
        <end position="77"/>
    </location>
</feature>
<feature type="compositionally biased region" description="Polar residues" evidence="1">
    <location>
        <begin position="534"/>
        <end position="549"/>
    </location>
</feature>
<organism evidence="2 3">
    <name type="scientific">Exophiala spinifera</name>
    <dbReference type="NCBI Taxonomy" id="91928"/>
    <lineage>
        <taxon>Eukaryota</taxon>
        <taxon>Fungi</taxon>
        <taxon>Dikarya</taxon>
        <taxon>Ascomycota</taxon>
        <taxon>Pezizomycotina</taxon>
        <taxon>Eurotiomycetes</taxon>
        <taxon>Chaetothyriomycetidae</taxon>
        <taxon>Chaetothyriales</taxon>
        <taxon>Herpotrichiellaceae</taxon>
        <taxon>Exophiala</taxon>
    </lineage>
</organism>
<feature type="compositionally biased region" description="Polar residues" evidence="1">
    <location>
        <begin position="906"/>
        <end position="922"/>
    </location>
</feature>
<feature type="compositionally biased region" description="Low complexity" evidence="1">
    <location>
        <begin position="878"/>
        <end position="890"/>
    </location>
</feature>
<feature type="region of interest" description="Disordered" evidence="1">
    <location>
        <begin position="1"/>
        <end position="33"/>
    </location>
</feature>
<feature type="compositionally biased region" description="Polar residues" evidence="1">
    <location>
        <begin position="257"/>
        <end position="274"/>
    </location>
</feature>
<feature type="region of interest" description="Disordered" evidence="1">
    <location>
        <begin position="203"/>
        <end position="226"/>
    </location>
</feature>
<feature type="compositionally biased region" description="Polar residues" evidence="1">
    <location>
        <begin position="123"/>
        <end position="134"/>
    </location>
</feature>
<feature type="compositionally biased region" description="Low complexity" evidence="1">
    <location>
        <begin position="485"/>
        <end position="497"/>
    </location>
</feature>
<feature type="compositionally biased region" description="Polar residues" evidence="1">
    <location>
        <begin position="931"/>
        <end position="943"/>
    </location>
</feature>
<feature type="compositionally biased region" description="Polar residues" evidence="1">
    <location>
        <begin position="459"/>
        <end position="484"/>
    </location>
</feature>
<evidence type="ECO:0000256" key="1">
    <source>
        <dbReference type="SAM" id="MobiDB-lite"/>
    </source>
</evidence>
<dbReference type="HOGENOM" id="CLU_012619_0_0_1"/>
<feature type="region of interest" description="Disordered" evidence="1">
    <location>
        <begin position="528"/>
        <end position="566"/>
    </location>
</feature>
<feature type="region of interest" description="Disordered" evidence="1">
    <location>
        <begin position="645"/>
        <end position="688"/>
    </location>
</feature>
<feature type="region of interest" description="Disordered" evidence="1">
    <location>
        <begin position="105"/>
        <end position="136"/>
    </location>
</feature>
<proteinExistence type="predicted"/>
<gene>
    <name evidence="2" type="ORF">PV08_08034</name>
</gene>
<dbReference type="Proteomes" id="UP000053328">
    <property type="component" value="Unassembled WGS sequence"/>
</dbReference>
<accession>A0A0D1ZJ10</accession>
<name>A0A0D1ZJ10_9EURO</name>
<feature type="compositionally biased region" description="Basic and acidic residues" evidence="1">
    <location>
        <begin position="554"/>
        <end position="566"/>
    </location>
</feature>
<dbReference type="GeneID" id="27335117"/>
<feature type="compositionally biased region" description="Basic and acidic residues" evidence="1">
    <location>
        <begin position="955"/>
        <end position="966"/>
    </location>
</feature>
<dbReference type="VEuPathDB" id="FungiDB:PV08_08034"/>
<feature type="compositionally biased region" description="Polar residues" evidence="1">
    <location>
        <begin position="600"/>
        <end position="618"/>
    </location>
</feature>
<dbReference type="RefSeq" id="XP_016233063.1">
    <property type="nucleotide sequence ID" value="XM_016382360.1"/>
</dbReference>
<dbReference type="EMBL" id="KN847497">
    <property type="protein sequence ID" value="KIW12847.1"/>
    <property type="molecule type" value="Genomic_DNA"/>
</dbReference>
<dbReference type="AlphaFoldDB" id="A0A0D1ZJ10"/>
<feature type="compositionally biased region" description="Polar residues" evidence="1">
    <location>
        <begin position="60"/>
        <end position="69"/>
    </location>
</feature>
<evidence type="ECO:0000313" key="2">
    <source>
        <dbReference type="EMBL" id="KIW12847.1"/>
    </source>
</evidence>
<reference evidence="2 3" key="1">
    <citation type="submission" date="2015-01" db="EMBL/GenBank/DDBJ databases">
        <title>The Genome Sequence of Exophiala spinifera CBS89968.</title>
        <authorList>
            <consortium name="The Broad Institute Genomics Platform"/>
            <person name="Cuomo C."/>
            <person name="de Hoog S."/>
            <person name="Gorbushina A."/>
            <person name="Stielow B."/>
            <person name="Teixiera M."/>
            <person name="Abouelleil A."/>
            <person name="Chapman S.B."/>
            <person name="Priest M."/>
            <person name="Young S.K."/>
            <person name="Wortman J."/>
            <person name="Nusbaum C."/>
            <person name="Birren B."/>
        </authorList>
    </citation>
    <scope>NUCLEOTIDE SEQUENCE [LARGE SCALE GENOMIC DNA]</scope>
    <source>
        <strain evidence="2 3">CBS 89968</strain>
    </source>
</reference>
<protein>
    <submittedName>
        <fullName evidence="2">Uncharacterized protein</fullName>
    </submittedName>
</protein>
<dbReference type="OrthoDB" id="4158554at2759"/>